<feature type="domain" description="HTH cro/C1-type" evidence="2">
    <location>
        <begin position="50"/>
        <end position="103"/>
    </location>
</feature>
<proteinExistence type="predicted"/>
<keyword evidence="4" id="KW-1185">Reference proteome</keyword>
<name>A0A367EKI8_9ACTN</name>
<dbReference type="Pfam" id="PF19054">
    <property type="entry name" value="DUF5753"/>
    <property type="match status" value="1"/>
</dbReference>
<dbReference type="Proteomes" id="UP000252914">
    <property type="component" value="Unassembled WGS sequence"/>
</dbReference>
<dbReference type="SMART" id="SM00530">
    <property type="entry name" value="HTH_XRE"/>
    <property type="match status" value="1"/>
</dbReference>
<dbReference type="GO" id="GO:0003677">
    <property type="term" value="F:DNA binding"/>
    <property type="evidence" value="ECO:0007669"/>
    <property type="project" value="InterPro"/>
</dbReference>
<protein>
    <submittedName>
        <fullName evidence="3">XRE family transcriptional regulator</fullName>
    </submittedName>
</protein>
<evidence type="ECO:0000259" key="2">
    <source>
        <dbReference type="PROSITE" id="PS50943"/>
    </source>
</evidence>
<dbReference type="CDD" id="cd00093">
    <property type="entry name" value="HTH_XRE"/>
    <property type="match status" value="1"/>
</dbReference>
<comment type="caution">
    <text evidence="3">The sequence shown here is derived from an EMBL/GenBank/DDBJ whole genome shotgun (WGS) entry which is preliminary data.</text>
</comment>
<dbReference type="Pfam" id="PF13560">
    <property type="entry name" value="HTH_31"/>
    <property type="match status" value="1"/>
</dbReference>
<evidence type="ECO:0000313" key="4">
    <source>
        <dbReference type="Proteomes" id="UP000252914"/>
    </source>
</evidence>
<accession>A0A367EKI8</accession>
<dbReference type="EMBL" id="QOIN01000050">
    <property type="protein sequence ID" value="RCG18574.1"/>
    <property type="molecule type" value="Genomic_DNA"/>
</dbReference>
<dbReference type="PROSITE" id="PS50943">
    <property type="entry name" value="HTH_CROC1"/>
    <property type="match status" value="1"/>
</dbReference>
<sequence length="307" mass="34089">MAPLERRQASGASTTLLRGEDERGWSGVGRKRKVAPDLNGGVPRSFGEDVKRVRLARGLTQKHLGTATGYSEGYVSKVEKGTIIPSMKFAEGCDRAFGTGGLFAESLRRLMNVDHPDWFAPFVELERQASGICDYSTNLVFGGAQTREYARALLRSGQPLDTPEQTAAKVDLRMERVKLHEQDQPPLLWLVLDEASLRRRVGGDGVMRAQLRRLTLLSEYPCVTIQVLPFSSGALPASSPFTLLDFPDDVNQPSVLYSEGQGIGRVIDSPERVKDARSRYERLRADALSPDHSRHLIQSVMEERSHE</sequence>
<dbReference type="InterPro" id="IPR001387">
    <property type="entry name" value="Cro/C1-type_HTH"/>
</dbReference>
<reference evidence="3 4" key="1">
    <citation type="submission" date="2018-06" db="EMBL/GenBank/DDBJ databases">
        <title>Streptomyces reniochalinae sp. nov. and Streptomyces diacarnus sp. nov. from marine sponges.</title>
        <authorList>
            <person name="Li L."/>
        </authorList>
    </citation>
    <scope>NUCLEOTIDE SEQUENCE [LARGE SCALE GENOMIC DNA]</scope>
    <source>
        <strain evidence="3 4">LHW51701</strain>
    </source>
</reference>
<dbReference type="InterPro" id="IPR010982">
    <property type="entry name" value="Lambda_DNA-bd_dom_sf"/>
</dbReference>
<evidence type="ECO:0000313" key="3">
    <source>
        <dbReference type="EMBL" id="RCG18574.1"/>
    </source>
</evidence>
<dbReference type="InterPro" id="IPR043917">
    <property type="entry name" value="DUF5753"/>
</dbReference>
<organism evidence="3 4">
    <name type="scientific">Streptomyces diacarni</name>
    <dbReference type="NCBI Taxonomy" id="2800381"/>
    <lineage>
        <taxon>Bacteria</taxon>
        <taxon>Bacillati</taxon>
        <taxon>Actinomycetota</taxon>
        <taxon>Actinomycetes</taxon>
        <taxon>Kitasatosporales</taxon>
        <taxon>Streptomycetaceae</taxon>
        <taxon>Streptomyces</taxon>
    </lineage>
</organism>
<gene>
    <name evidence="3" type="ORF">DTL70_25770</name>
</gene>
<dbReference type="SUPFAM" id="SSF47413">
    <property type="entry name" value="lambda repressor-like DNA-binding domains"/>
    <property type="match status" value="1"/>
</dbReference>
<dbReference type="Gene3D" id="1.10.260.40">
    <property type="entry name" value="lambda repressor-like DNA-binding domains"/>
    <property type="match status" value="1"/>
</dbReference>
<evidence type="ECO:0000256" key="1">
    <source>
        <dbReference type="SAM" id="MobiDB-lite"/>
    </source>
</evidence>
<dbReference type="AlphaFoldDB" id="A0A367EKI8"/>
<feature type="region of interest" description="Disordered" evidence="1">
    <location>
        <begin position="1"/>
        <end position="40"/>
    </location>
</feature>